<gene>
    <name evidence="1" type="ORF">ACFP3H_15705</name>
</gene>
<keyword evidence="2" id="KW-1185">Reference proteome</keyword>
<reference evidence="2" key="1">
    <citation type="journal article" date="2019" name="Int. J. Syst. Evol. Microbiol.">
        <title>The Global Catalogue of Microorganisms (GCM) 10K type strain sequencing project: providing services to taxonomists for standard genome sequencing and annotation.</title>
        <authorList>
            <consortium name="The Broad Institute Genomics Platform"/>
            <consortium name="The Broad Institute Genome Sequencing Center for Infectious Disease"/>
            <person name="Wu L."/>
            <person name="Ma J."/>
        </authorList>
    </citation>
    <scope>NUCLEOTIDE SEQUENCE [LARGE SCALE GENOMIC DNA]</scope>
    <source>
        <strain evidence="2">CCUG 36956</strain>
    </source>
</reference>
<accession>A0ABW1JSV1</accession>
<dbReference type="Proteomes" id="UP001596223">
    <property type="component" value="Unassembled WGS sequence"/>
</dbReference>
<sequence length="107" mass="10984">MLVDPAILRTFANSVDEASQTVAATDLAGKIAAVFEGLPGSQAQWAARRAGEVVRTPLNEFAGDIASMGTAVRGAASTYEVADDDLAASFRALQNSDPTAKGWGLGS</sequence>
<evidence type="ECO:0000313" key="2">
    <source>
        <dbReference type="Proteomes" id="UP001596223"/>
    </source>
</evidence>
<name>A0ABW1JSV1_9NOCA</name>
<dbReference type="Pfam" id="PF10824">
    <property type="entry name" value="T7SS_ESX_EspC"/>
    <property type="match status" value="1"/>
</dbReference>
<dbReference type="EMBL" id="JBHSQN010000010">
    <property type="protein sequence ID" value="MFC6012506.1"/>
    <property type="molecule type" value="Genomic_DNA"/>
</dbReference>
<dbReference type="InterPro" id="IPR022536">
    <property type="entry name" value="EspC"/>
</dbReference>
<comment type="caution">
    <text evidence="1">The sequence shown here is derived from an EMBL/GenBank/DDBJ whole genome shotgun (WGS) entry which is preliminary data.</text>
</comment>
<proteinExistence type="predicted"/>
<evidence type="ECO:0000313" key="1">
    <source>
        <dbReference type="EMBL" id="MFC6012506.1"/>
    </source>
</evidence>
<organism evidence="1 2">
    <name type="scientific">Nocardia lasii</name>
    <dbReference type="NCBI Taxonomy" id="1616107"/>
    <lineage>
        <taxon>Bacteria</taxon>
        <taxon>Bacillati</taxon>
        <taxon>Actinomycetota</taxon>
        <taxon>Actinomycetes</taxon>
        <taxon>Mycobacteriales</taxon>
        <taxon>Nocardiaceae</taxon>
        <taxon>Nocardia</taxon>
    </lineage>
</organism>
<protein>
    <submittedName>
        <fullName evidence="1">Type VII secretion target</fullName>
    </submittedName>
</protein>
<dbReference type="RefSeq" id="WP_378606178.1">
    <property type="nucleotide sequence ID" value="NZ_JBHSQN010000010.1"/>
</dbReference>